<evidence type="ECO:0000313" key="5">
    <source>
        <dbReference type="EMBL" id="AMJ40793.1"/>
    </source>
</evidence>
<dbReference type="PANTHER" id="PTHR22617">
    <property type="entry name" value="CHEMOTAXIS SENSOR HISTIDINE KINASE-RELATED"/>
    <property type="match status" value="1"/>
</dbReference>
<dbReference type="GO" id="GO:0007165">
    <property type="term" value="P:signal transduction"/>
    <property type="evidence" value="ECO:0007669"/>
    <property type="project" value="InterPro"/>
</dbReference>
<evidence type="ECO:0000256" key="3">
    <source>
        <dbReference type="ARBA" id="ARBA00022490"/>
    </source>
</evidence>
<sequence>MLNQKDEFINKTNLWLSLKLESQLYAIDSSYVESISVLEEPVSVLPDSNIIKRGIIHSRGNVVPIIDLRPALGLKTLEQEQDAFDEMLEQRKNDHILWVREMERCLLEDDTFRLATDPHKCAFGKWYDAYQTNNHSIAFHLSKIDEPHKKLHETAHLAFECPRQCDDCEREKCLRDQLKQDAHTYKDIVVRLLDETKRIFRENTKTMCVTVRDKQDSLLGLLVDEVLAVETITMKDLPPSCMNTSGPQLLSHIGEKQGSDATFLVLNMSGIFSL</sequence>
<keyword evidence="7" id="KW-1185">Reference proteome</keyword>
<reference evidence="6" key="3">
    <citation type="submission" date="2016-11" db="EMBL/GenBank/DDBJ databases">
        <authorList>
            <person name="Varghese N."/>
            <person name="Submissions S."/>
        </authorList>
    </citation>
    <scope>NUCLEOTIDE SEQUENCE</scope>
    <source>
        <strain evidence="6">DSM 1682</strain>
    </source>
</reference>
<evidence type="ECO:0000259" key="4">
    <source>
        <dbReference type="SMART" id="SM00260"/>
    </source>
</evidence>
<evidence type="ECO:0000256" key="1">
    <source>
        <dbReference type="ARBA" id="ARBA00004496"/>
    </source>
</evidence>
<gene>
    <name evidence="5" type="ORF">CPRO_12000</name>
    <name evidence="6" type="ORF">SAMN02745151_01610</name>
</gene>
<evidence type="ECO:0000256" key="2">
    <source>
        <dbReference type="ARBA" id="ARBA00021483"/>
    </source>
</evidence>
<dbReference type="Pfam" id="PF13682">
    <property type="entry name" value="CZB"/>
    <property type="match status" value="1"/>
</dbReference>
<reference evidence="8" key="4">
    <citation type="submission" date="2016-11" db="EMBL/GenBank/DDBJ databases">
        <authorList>
            <person name="Jaros S."/>
            <person name="Januszkiewicz K."/>
            <person name="Wedrychowicz H."/>
        </authorList>
    </citation>
    <scope>NUCLEOTIDE SEQUENCE [LARGE SCALE GENOMIC DNA]</scope>
    <source>
        <strain evidence="8">DSM 1682</strain>
    </source>
</reference>
<dbReference type="InterPro" id="IPR002545">
    <property type="entry name" value="CheW-lke_dom"/>
</dbReference>
<reference evidence="7" key="2">
    <citation type="submission" date="2016-01" db="EMBL/GenBank/DDBJ databases">
        <authorList>
            <person name="Poehlein A."/>
            <person name="Schlien K."/>
            <person name="Gottschalk G."/>
            <person name="Buckel W."/>
            <person name="Daniel R."/>
        </authorList>
    </citation>
    <scope>NUCLEOTIDE SEQUENCE [LARGE SCALE GENOMIC DNA]</scope>
    <source>
        <strain evidence="7">X2</strain>
    </source>
</reference>
<dbReference type="InterPro" id="IPR025991">
    <property type="entry name" value="Chemoreceptor_zinc-bind_dom"/>
</dbReference>
<comment type="subcellular location">
    <subcellularLocation>
        <location evidence="1">Cytoplasm</location>
    </subcellularLocation>
</comment>
<dbReference type="InterPro" id="IPR039315">
    <property type="entry name" value="CheW"/>
</dbReference>
<dbReference type="Proteomes" id="UP000184204">
    <property type="component" value="Unassembled WGS sequence"/>
</dbReference>
<dbReference type="Proteomes" id="UP000068026">
    <property type="component" value="Chromosome"/>
</dbReference>
<dbReference type="SMART" id="SM00260">
    <property type="entry name" value="CheW"/>
    <property type="match status" value="1"/>
</dbReference>
<dbReference type="Pfam" id="PF01584">
    <property type="entry name" value="CheW"/>
    <property type="match status" value="1"/>
</dbReference>
<dbReference type="EMBL" id="CP014223">
    <property type="protein sequence ID" value="AMJ40793.1"/>
    <property type="molecule type" value="Genomic_DNA"/>
</dbReference>
<organism evidence="6 8">
    <name type="scientific">Anaerotignum propionicum DSM 1682</name>
    <dbReference type="NCBI Taxonomy" id="991789"/>
    <lineage>
        <taxon>Bacteria</taxon>
        <taxon>Bacillati</taxon>
        <taxon>Bacillota</taxon>
        <taxon>Clostridia</taxon>
        <taxon>Lachnospirales</taxon>
        <taxon>Anaerotignaceae</taxon>
        <taxon>Anaerotignum</taxon>
    </lineage>
</organism>
<proteinExistence type="predicted"/>
<dbReference type="GO" id="GO:0006935">
    <property type="term" value="P:chemotaxis"/>
    <property type="evidence" value="ECO:0007669"/>
    <property type="project" value="InterPro"/>
</dbReference>
<evidence type="ECO:0000313" key="7">
    <source>
        <dbReference type="Proteomes" id="UP000068026"/>
    </source>
</evidence>
<dbReference type="SUPFAM" id="SSF50341">
    <property type="entry name" value="CheW-like"/>
    <property type="match status" value="1"/>
</dbReference>
<dbReference type="OrthoDB" id="266313at2"/>
<name>A0A0X1U780_ANAPI</name>
<evidence type="ECO:0000313" key="6">
    <source>
        <dbReference type="EMBL" id="SHE73543.1"/>
    </source>
</evidence>
<accession>A0A0X1U780</accession>
<feature type="domain" description="CheW-like" evidence="4">
    <location>
        <begin position="10"/>
        <end position="272"/>
    </location>
</feature>
<dbReference type="Gene3D" id="1.20.120.30">
    <property type="entry name" value="Aspartate receptor, ligand-binding domain"/>
    <property type="match status" value="1"/>
</dbReference>
<dbReference type="KEGG" id="cpro:CPRO_12000"/>
<dbReference type="EMBL" id="FQUA01000006">
    <property type="protein sequence ID" value="SHE73543.1"/>
    <property type="molecule type" value="Genomic_DNA"/>
</dbReference>
<evidence type="ECO:0000313" key="8">
    <source>
        <dbReference type="Proteomes" id="UP000184204"/>
    </source>
</evidence>
<reference evidence="5 7" key="1">
    <citation type="journal article" date="2016" name="Genome Announc.">
        <title>Complete Genome Sequence of the Amino Acid-Fermenting Clostridium propionicum X2 (DSM 1682).</title>
        <authorList>
            <person name="Poehlein A."/>
            <person name="Schlien K."/>
            <person name="Chowdhury N.P."/>
            <person name="Gottschalk G."/>
            <person name="Buckel W."/>
            <person name="Daniel R."/>
        </authorList>
    </citation>
    <scope>NUCLEOTIDE SEQUENCE [LARGE SCALE GENOMIC DNA]</scope>
    <source>
        <strain evidence="5 7">X2</strain>
    </source>
</reference>
<dbReference type="PANTHER" id="PTHR22617:SF45">
    <property type="entry name" value="CHEMOTAXIS PROTEIN CHEW"/>
    <property type="match status" value="1"/>
</dbReference>
<dbReference type="RefSeq" id="WP_066048981.1">
    <property type="nucleotide sequence ID" value="NZ_CP014223.1"/>
</dbReference>
<protein>
    <recommendedName>
        <fullName evidence="2">Chemotaxis protein CheW</fullName>
    </recommendedName>
</protein>
<keyword evidence="3" id="KW-0963">Cytoplasm</keyword>
<dbReference type="GO" id="GO:0005829">
    <property type="term" value="C:cytosol"/>
    <property type="evidence" value="ECO:0007669"/>
    <property type="project" value="TreeGrafter"/>
</dbReference>
<dbReference type="InterPro" id="IPR036061">
    <property type="entry name" value="CheW-like_dom_sf"/>
</dbReference>
<dbReference type="AlphaFoldDB" id="A0A0X1U780"/>